<keyword evidence="3" id="KW-1185">Reference proteome</keyword>
<dbReference type="Proteomes" id="UP001606303">
    <property type="component" value="Unassembled WGS sequence"/>
</dbReference>
<feature type="transmembrane region" description="Helical" evidence="1">
    <location>
        <begin position="99"/>
        <end position="122"/>
    </location>
</feature>
<feature type="transmembrane region" description="Helical" evidence="1">
    <location>
        <begin position="269"/>
        <end position="290"/>
    </location>
</feature>
<proteinExistence type="predicted"/>
<accession>A0ABW7GUG1</accession>
<sequence>MSALDCSVAGPDQAHFGPVFLITTIASGLAALVGVGLALAGKHGADIVLQTTGTLATWLAGSVFWMAGTQASAEARWQRRVTPSAAARRTRQGYAELRLQLVACASAGPAVMLVGQACVLPAGEVLSLTATCALQLAAAWLVGTWLGLRVSVDRHAHLQRALTALTRLLGGWRLWRRVPTLSDVELERNNRGALVWLVLLPQSLTQAPNWRFLAWGEPLAEGWALAWLGVWMFALCMVADAVTVGPPLHWRARLAPGRLAPAAWARRMVAASLLSALAWMVFELAVAAWLTGEGRRDAQFQSWLPVSVDALLAMAWSLWVRGWRNTGPAHLLASVSLAVAVPGLVAVVHALGFSPVRGLELLGLELAAAVALAAGAQRAWAKQDLNRFVPMSTPAG</sequence>
<feature type="transmembrane region" description="Helical" evidence="1">
    <location>
        <begin position="20"/>
        <end position="40"/>
    </location>
</feature>
<evidence type="ECO:0000313" key="2">
    <source>
        <dbReference type="EMBL" id="MFG6465612.1"/>
    </source>
</evidence>
<reference evidence="2 3" key="1">
    <citation type="submission" date="2024-08" db="EMBL/GenBank/DDBJ databases">
        <authorList>
            <person name="Lu H."/>
        </authorList>
    </citation>
    <scope>NUCLEOTIDE SEQUENCE [LARGE SCALE GENOMIC DNA]</scope>
    <source>
        <strain evidence="2 3">BYS87W</strain>
    </source>
</reference>
<keyword evidence="1" id="KW-1133">Transmembrane helix</keyword>
<organism evidence="2 3">
    <name type="scientific">Pelomonas baiyunensis</name>
    <dbReference type="NCBI Taxonomy" id="3299026"/>
    <lineage>
        <taxon>Bacteria</taxon>
        <taxon>Pseudomonadati</taxon>
        <taxon>Pseudomonadota</taxon>
        <taxon>Betaproteobacteria</taxon>
        <taxon>Burkholderiales</taxon>
        <taxon>Sphaerotilaceae</taxon>
        <taxon>Roseateles</taxon>
    </lineage>
</organism>
<gene>
    <name evidence="2" type="ORF">ACG01O_03210</name>
</gene>
<dbReference type="RefSeq" id="WP_394381327.1">
    <property type="nucleotide sequence ID" value="NZ_JBIGIB010000001.1"/>
</dbReference>
<dbReference type="EMBL" id="JBIGIB010000001">
    <property type="protein sequence ID" value="MFG6465612.1"/>
    <property type="molecule type" value="Genomic_DNA"/>
</dbReference>
<feature type="transmembrane region" description="Helical" evidence="1">
    <location>
        <begin position="224"/>
        <end position="248"/>
    </location>
</feature>
<feature type="transmembrane region" description="Helical" evidence="1">
    <location>
        <begin position="331"/>
        <end position="353"/>
    </location>
</feature>
<feature type="transmembrane region" description="Helical" evidence="1">
    <location>
        <begin position="302"/>
        <end position="319"/>
    </location>
</feature>
<evidence type="ECO:0000256" key="1">
    <source>
        <dbReference type="SAM" id="Phobius"/>
    </source>
</evidence>
<name>A0ABW7GUG1_9BURK</name>
<feature type="transmembrane region" description="Helical" evidence="1">
    <location>
        <begin position="359"/>
        <end position="381"/>
    </location>
</feature>
<comment type="caution">
    <text evidence="2">The sequence shown here is derived from an EMBL/GenBank/DDBJ whole genome shotgun (WGS) entry which is preliminary data.</text>
</comment>
<keyword evidence="1" id="KW-0812">Transmembrane</keyword>
<protein>
    <submittedName>
        <fullName evidence="2">Uncharacterized protein</fullName>
    </submittedName>
</protein>
<evidence type="ECO:0000313" key="3">
    <source>
        <dbReference type="Proteomes" id="UP001606303"/>
    </source>
</evidence>
<feature type="transmembrane region" description="Helical" evidence="1">
    <location>
        <begin position="128"/>
        <end position="148"/>
    </location>
</feature>
<keyword evidence="1" id="KW-0472">Membrane</keyword>